<dbReference type="AlphaFoldDB" id="A0A382JQR8"/>
<protein>
    <submittedName>
        <fullName evidence="2">Uncharacterized protein</fullName>
    </submittedName>
</protein>
<keyword evidence="1" id="KW-0472">Membrane</keyword>
<feature type="transmembrane region" description="Helical" evidence="1">
    <location>
        <begin position="31"/>
        <end position="53"/>
    </location>
</feature>
<gene>
    <name evidence="2" type="ORF">METZ01_LOCUS266960</name>
</gene>
<organism evidence="2">
    <name type="scientific">marine metagenome</name>
    <dbReference type="NCBI Taxonomy" id="408172"/>
    <lineage>
        <taxon>unclassified sequences</taxon>
        <taxon>metagenomes</taxon>
        <taxon>ecological metagenomes</taxon>
    </lineage>
</organism>
<evidence type="ECO:0000256" key="1">
    <source>
        <dbReference type="SAM" id="Phobius"/>
    </source>
</evidence>
<dbReference type="EMBL" id="UINC01075683">
    <property type="protein sequence ID" value="SVC14106.1"/>
    <property type="molecule type" value="Genomic_DNA"/>
</dbReference>
<keyword evidence="1" id="KW-1133">Transmembrane helix</keyword>
<name>A0A382JQR8_9ZZZZ</name>
<reference evidence="2" key="1">
    <citation type="submission" date="2018-05" db="EMBL/GenBank/DDBJ databases">
        <authorList>
            <person name="Lanie J.A."/>
            <person name="Ng W.-L."/>
            <person name="Kazmierczak K.M."/>
            <person name="Andrzejewski T.M."/>
            <person name="Davidsen T.M."/>
            <person name="Wayne K.J."/>
            <person name="Tettelin H."/>
            <person name="Glass J.I."/>
            <person name="Rusch D."/>
            <person name="Podicherti R."/>
            <person name="Tsui H.-C.T."/>
            <person name="Winkler M.E."/>
        </authorList>
    </citation>
    <scope>NUCLEOTIDE SEQUENCE</scope>
</reference>
<accession>A0A382JQR8</accession>
<proteinExistence type="predicted"/>
<evidence type="ECO:0000313" key="2">
    <source>
        <dbReference type="EMBL" id="SVC14106.1"/>
    </source>
</evidence>
<keyword evidence="1" id="KW-0812">Transmembrane</keyword>
<sequence length="153" mass="17572">MSSADETSSDSNMGIVHYLKFGYTYWRDGSIMILLFLVAGCFGEHSVAPGYAYPSFEKTRVRQYCTALYFPPYVEYIAPSRKRKVTSIESRAHGLLAVFADGRSYRVPLQTDLPSGQVFYCNYRSEPTPCASDHDWDTRCLKDRPYRPGLFRY</sequence>